<dbReference type="AlphaFoldDB" id="A0A7J7IV91"/>
<name>A0A7J7IV91_BUGNE</name>
<dbReference type="InterPro" id="IPR036282">
    <property type="entry name" value="Glutathione-S-Trfase_C_sf"/>
</dbReference>
<reference evidence="2" key="1">
    <citation type="submission" date="2020-06" db="EMBL/GenBank/DDBJ databases">
        <title>Draft genome of Bugula neritina, a colonial animal packing powerful symbionts and potential medicines.</title>
        <authorList>
            <person name="Rayko M."/>
        </authorList>
    </citation>
    <scope>NUCLEOTIDE SEQUENCE [LARGE SCALE GENOMIC DNA]</scope>
    <source>
        <strain evidence="2">Kwan_BN1</strain>
    </source>
</reference>
<gene>
    <name evidence="2" type="ORF">EB796_023877</name>
</gene>
<accession>A0A7J7IV91</accession>
<dbReference type="Gene3D" id="3.40.30.10">
    <property type="entry name" value="Glutaredoxin"/>
    <property type="match status" value="1"/>
</dbReference>
<comment type="caution">
    <text evidence="2">The sequence shown here is derived from an EMBL/GenBank/DDBJ whole genome shotgun (WGS) entry which is preliminary data.</text>
</comment>
<sequence length="160" mass="18830">MLYALAGKPLNDVRVHTPVDWLEIRNDLMGDNLWEEAMNDAIVETCVDSFGYFGAKILRWKVLDFENEPDDSRLLVKNVYKSIERAMEFIQEEAEKRDAKFLTCDRICLADVWLLCSLHQAQLVYTDILKQNDWMNDFVSKVEYDKRIKEYLNTRVSTPI</sequence>
<evidence type="ECO:0000313" key="2">
    <source>
        <dbReference type="EMBL" id="KAF6017833.1"/>
    </source>
</evidence>
<dbReference type="Gene3D" id="1.20.1050.10">
    <property type="match status" value="1"/>
</dbReference>
<dbReference type="EMBL" id="VXIV02003358">
    <property type="protein sequence ID" value="KAF6017833.1"/>
    <property type="molecule type" value="Genomic_DNA"/>
</dbReference>
<protein>
    <recommendedName>
        <fullName evidence="1">GST C-terminal domain-containing protein</fullName>
    </recommendedName>
</protein>
<dbReference type="InterPro" id="IPR004046">
    <property type="entry name" value="GST_C"/>
</dbReference>
<feature type="domain" description="GST C-terminal" evidence="1">
    <location>
        <begin position="32"/>
        <end position="160"/>
    </location>
</feature>
<dbReference type="Proteomes" id="UP000593567">
    <property type="component" value="Unassembled WGS sequence"/>
</dbReference>
<dbReference type="OrthoDB" id="414243at2759"/>
<dbReference type="PROSITE" id="PS50405">
    <property type="entry name" value="GST_CTER"/>
    <property type="match status" value="1"/>
</dbReference>
<evidence type="ECO:0000259" key="1">
    <source>
        <dbReference type="PROSITE" id="PS50405"/>
    </source>
</evidence>
<dbReference type="InterPro" id="IPR010987">
    <property type="entry name" value="Glutathione-S-Trfase_C-like"/>
</dbReference>
<dbReference type="Pfam" id="PF14497">
    <property type="entry name" value="GST_C_3"/>
    <property type="match status" value="1"/>
</dbReference>
<proteinExistence type="predicted"/>
<organism evidence="2 3">
    <name type="scientific">Bugula neritina</name>
    <name type="common">Brown bryozoan</name>
    <name type="synonym">Sertularia neritina</name>
    <dbReference type="NCBI Taxonomy" id="10212"/>
    <lineage>
        <taxon>Eukaryota</taxon>
        <taxon>Metazoa</taxon>
        <taxon>Spiralia</taxon>
        <taxon>Lophotrochozoa</taxon>
        <taxon>Bryozoa</taxon>
        <taxon>Gymnolaemata</taxon>
        <taxon>Cheilostomatida</taxon>
        <taxon>Flustrina</taxon>
        <taxon>Buguloidea</taxon>
        <taxon>Bugulidae</taxon>
        <taxon>Bugula</taxon>
    </lineage>
</organism>
<keyword evidence="3" id="KW-1185">Reference proteome</keyword>
<dbReference type="SUPFAM" id="SSF47616">
    <property type="entry name" value="GST C-terminal domain-like"/>
    <property type="match status" value="1"/>
</dbReference>
<evidence type="ECO:0000313" key="3">
    <source>
        <dbReference type="Proteomes" id="UP000593567"/>
    </source>
</evidence>